<feature type="compositionally biased region" description="Acidic residues" evidence="1">
    <location>
        <begin position="97"/>
        <end position="108"/>
    </location>
</feature>
<reference evidence="2 3" key="1">
    <citation type="submission" date="2015-04" db="EMBL/GenBank/DDBJ databases">
        <title>Complete genome sequence of Schizopora paradoxa KUC8140, a cosmopolitan wood degrader in East Asia.</title>
        <authorList>
            <consortium name="DOE Joint Genome Institute"/>
            <person name="Min B."/>
            <person name="Park H."/>
            <person name="Jang Y."/>
            <person name="Kim J.-J."/>
            <person name="Kim K.H."/>
            <person name="Pangilinan J."/>
            <person name="Lipzen A."/>
            <person name="Riley R."/>
            <person name="Grigoriev I.V."/>
            <person name="Spatafora J.W."/>
            <person name="Choi I.-G."/>
        </authorList>
    </citation>
    <scope>NUCLEOTIDE SEQUENCE [LARGE SCALE GENOMIC DNA]</scope>
    <source>
        <strain evidence="2 3">KUC8140</strain>
    </source>
</reference>
<dbReference type="InterPro" id="IPR041078">
    <property type="entry name" value="Plavaka"/>
</dbReference>
<keyword evidence="3" id="KW-1185">Reference proteome</keyword>
<evidence type="ECO:0008006" key="4">
    <source>
        <dbReference type="Google" id="ProtNLM"/>
    </source>
</evidence>
<dbReference type="Proteomes" id="UP000053477">
    <property type="component" value="Unassembled WGS sequence"/>
</dbReference>
<feature type="compositionally biased region" description="Basic and acidic residues" evidence="1">
    <location>
        <begin position="727"/>
        <end position="749"/>
    </location>
</feature>
<dbReference type="InParanoid" id="A0A0H2S801"/>
<dbReference type="AlphaFoldDB" id="A0A0H2S801"/>
<organism evidence="2 3">
    <name type="scientific">Schizopora paradoxa</name>
    <dbReference type="NCBI Taxonomy" id="27342"/>
    <lineage>
        <taxon>Eukaryota</taxon>
        <taxon>Fungi</taxon>
        <taxon>Dikarya</taxon>
        <taxon>Basidiomycota</taxon>
        <taxon>Agaricomycotina</taxon>
        <taxon>Agaricomycetes</taxon>
        <taxon>Hymenochaetales</taxon>
        <taxon>Schizoporaceae</taxon>
        <taxon>Schizopora</taxon>
    </lineage>
</organism>
<dbReference type="OrthoDB" id="3199698at2759"/>
<feature type="region of interest" description="Disordered" evidence="1">
    <location>
        <begin position="1"/>
        <end position="31"/>
    </location>
</feature>
<gene>
    <name evidence="2" type="ORF">SCHPADRAFT_913406</name>
</gene>
<proteinExistence type="predicted"/>
<evidence type="ECO:0000313" key="3">
    <source>
        <dbReference type="Proteomes" id="UP000053477"/>
    </source>
</evidence>
<protein>
    <recommendedName>
        <fullName evidence="4">C2H2-type domain-containing protein</fullName>
    </recommendedName>
</protein>
<sequence>MPRHGVDPEEAALGRARSRRCPGCDRPCLNKSGFTQHLRRCRVLLEQRLRSAREESPDADHRRDESPDMDRNNAGLPDDDGMDIDGGGDQGGRGSEEEGGEEELGDELGDYHPLMTALPCDENGNFLPENAAPPPDDRPQDDWSPFANRIQFEFADLIFRRNQMPRSQINDLLRIWSASMVRAVAQAGDEDFNAEADFTPFNNVDGMLAAIDSVRLGDAPWESFVCSPEGAGPDSPPWMHQTYEVWFRDVDRMADLMLANPDFKDEIDLTPFREFDEHGVQRFCNFFSGNWAWDQADEICKDEKNIGSMFVPLILGNDKTTVSVATGQNEFYPVYMSIGNVRNNVQRAHRNAITVVAFLAIPKTTQEHQNSVAFRDFRRQITHSSFSIILQKAKASMETYKVRKCSDKHFRRIIHGIGPVICDYPDQISHACVVQNWCPICLSHAKTLDVVSMRRTQRHRNALIETFGVTEKKIREDYGILANIVPFTNDFPRADIHDLVASDLLHQVIKGTFKDHLVTWVGEYLVKKYGKTGALKYVDDIDRRIAAVPPFSNLRRFPQGRGFKQWTGDDSKALMKASIVPAQMVRALRHFLEFCYLARRNVLDSNSLATMELTLDAFHRDRVVFINEGVRTSISLPRQHSLMHYTANIRKFGAPNGTCTSITESQHIVAVKETWRRSNRFNALGQMLISNQRLSKLASAKVDFIGRGMMSGSVLDAAFDEVNETPDGARLEPERNADDNTGREDGGIIEGPHIENEVFLASNRLKGYPRNADALAAHAQLQWPGFPSALDRFVYNTLNPDVPIDSDDDLDEFNIPRVQSNLNVVASATAIFYAPSDICGVGGMRKEIIRVTSSWRGGPARYDCVFVQTDRNLPGFRGLDVAQVRLLFSFKQDGREFSCAVVRWFERVGDFPNEDTGMWVVKPQYFEDLAAANPTGRRRRQPEPRERRPFLGVISVDSIVRAAHLIPVYGNEAISLDVKFSNVLTKFERFYVNKFADHHAYEIAF</sequence>
<feature type="compositionally biased region" description="Basic and acidic residues" evidence="1">
    <location>
        <begin position="49"/>
        <end position="71"/>
    </location>
</feature>
<dbReference type="Pfam" id="PF18759">
    <property type="entry name" value="Plavaka"/>
    <property type="match status" value="1"/>
</dbReference>
<evidence type="ECO:0000313" key="2">
    <source>
        <dbReference type="EMBL" id="KLO17808.1"/>
    </source>
</evidence>
<feature type="compositionally biased region" description="Gly residues" evidence="1">
    <location>
        <begin position="84"/>
        <end position="93"/>
    </location>
</feature>
<dbReference type="EMBL" id="KQ085900">
    <property type="protein sequence ID" value="KLO17808.1"/>
    <property type="molecule type" value="Genomic_DNA"/>
</dbReference>
<evidence type="ECO:0000256" key="1">
    <source>
        <dbReference type="SAM" id="MobiDB-lite"/>
    </source>
</evidence>
<feature type="region of interest" description="Disordered" evidence="1">
    <location>
        <begin position="725"/>
        <end position="749"/>
    </location>
</feature>
<accession>A0A0H2S801</accession>
<feature type="region of interest" description="Disordered" evidence="1">
    <location>
        <begin position="49"/>
        <end position="141"/>
    </location>
</feature>
<name>A0A0H2S801_9AGAM</name>